<protein>
    <submittedName>
        <fullName evidence="2">Unannotated protein</fullName>
    </submittedName>
</protein>
<dbReference type="AlphaFoldDB" id="A0A6J6T9D1"/>
<dbReference type="EMBL" id="CAEZZF010000005">
    <property type="protein sequence ID" value="CAB4743710.1"/>
    <property type="molecule type" value="Genomic_DNA"/>
</dbReference>
<dbReference type="SUPFAM" id="SSF56601">
    <property type="entry name" value="beta-lactamase/transpeptidase-like"/>
    <property type="match status" value="1"/>
</dbReference>
<dbReference type="InterPro" id="IPR001466">
    <property type="entry name" value="Beta-lactam-related"/>
</dbReference>
<dbReference type="Pfam" id="PF00144">
    <property type="entry name" value="Beta-lactamase"/>
    <property type="match status" value="1"/>
</dbReference>
<evidence type="ECO:0000259" key="1">
    <source>
        <dbReference type="Pfam" id="PF00144"/>
    </source>
</evidence>
<dbReference type="PANTHER" id="PTHR43283">
    <property type="entry name" value="BETA-LACTAMASE-RELATED"/>
    <property type="match status" value="1"/>
</dbReference>
<dbReference type="EMBL" id="CAFBQN010000013">
    <property type="protein sequence ID" value="CAB5054804.1"/>
    <property type="molecule type" value="Genomic_DNA"/>
</dbReference>
<evidence type="ECO:0000313" key="3">
    <source>
        <dbReference type="EMBL" id="CAB5000243.1"/>
    </source>
</evidence>
<sequence length="389" mass="42697">MLTDGRNQFNSADITLDNWKDFPFSTHTFQNVSELIPIEKIDGSSNTLLQCDISESILSESYMIQGQLTSAEEFLKQSYTDALLICKSGRVVSEFYANEMTMLSPHLTFSVSKSITGIVAGKVLKNFDLNSDTKISDILDGTEGGAYADATIRHLLDMTVSLDFDESYASKEGVYARYRQAMLWMPRFGDSEFSDEDLAKFILSLPKGPDEHGFTFSYKSPNADLLGLVLEKISGLPLAQLISEELWMPLGCGPATITIDSKKMARTAGGLSCSIQDLVMVGELMRGGGIHGGAALLNPMWVVDTFTGGDKAVWSRGEFADSFPDGSYRNQWYAIGEGVLCAIGIHGQWIYIDAAKEVVIAKFSCQPTADDDDLDRKTLDFFRGVANGF</sequence>
<reference evidence="2" key="1">
    <citation type="submission" date="2020-05" db="EMBL/GenBank/DDBJ databases">
        <authorList>
            <person name="Chiriac C."/>
            <person name="Salcher M."/>
            <person name="Ghai R."/>
            <person name="Kavagutti S V."/>
        </authorList>
    </citation>
    <scope>NUCLEOTIDE SEQUENCE</scope>
</reference>
<dbReference type="PANTHER" id="PTHR43283:SF7">
    <property type="entry name" value="BETA-LACTAMASE-RELATED DOMAIN-CONTAINING PROTEIN"/>
    <property type="match status" value="1"/>
</dbReference>
<dbReference type="InterPro" id="IPR012338">
    <property type="entry name" value="Beta-lactam/transpept-like"/>
</dbReference>
<proteinExistence type="predicted"/>
<gene>
    <name evidence="2" type="ORF">UFOPK2837_00169</name>
    <name evidence="3" type="ORF">UFOPK4065_00219</name>
    <name evidence="4" type="ORF">UFOPK4319_00351</name>
</gene>
<name>A0A6J6T9D1_9ZZZZ</name>
<evidence type="ECO:0000313" key="4">
    <source>
        <dbReference type="EMBL" id="CAB5054804.1"/>
    </source>
</evidence>
<organism evidence="2">
    <name type="scientific">freshwater metagenome</name>
    <dbReference type="NCBI Taxonomy" id="449393"/>
    <lineage>
        <taxon>unclassified sequences</taxon>
        <taxon>metagenomes</taxon>
        <taxon>ecological metagenomes</taxon>
    </lineage>
</organism>
<dbReference type="Gene3D" id="3.40.710.10">
    <property type="entry name" value="DD-peptidase/beta-lactamase superfamily"/>
    <property type="match status" value="1"/>
</dbReference>
<accession>A0A6J6T9D1</accession>
<dbReference type="EMBL" id="CAFBPE010000008">
    <property type="protein sequence ID" value="CAB5000243.1"/>
    <property type="molecule type" value="Genomic_DNA"/>
</dbReference>
<evidence type="ECO:0000313" key="2">
    <source>
        <dbReference type="EMBL" id="CAB4743710.1"/>
    </source>
</evidence>
<feature type="domain" description="Beta-lactamase-related" evidence="1">
    <location>
        <begin position="81"/>
        <end position="377"/>
    </location>
</feature>
<dbReference type="InterPro" id="IPR050789">
    <property type="entry name" value="Diverse_Enzym_Activities"/>
</dbReference>